<reference evidence="3 4" key="1">
    <citation type="submission" date="2017-02" db="EMBL/GenBank/DDBJ databases">
        <title>The new phylogeny of genus Mycobacterium.</title>
        <authorList>
            <person name="Tortoli E."/>
            <person name="Trovato A."/>
            <person name="Cirillo D.M."/>
        </authorList>
    </citation>
    <scope>NUCLEOTIDE SEQUENCE [LARGE SCALE GENOMIC DNA]</scope>
    <source>
        <strain evidence="3 4">DSM 45578</strain>
    </source>
</reference>
<dbReference type="AlphaFoldDB" id="A0A1W9YS38"/>
<keyword evidence="4" id="KW-1185">Reference proteome</keyword>
<evidence type="ECO:0000313" key="4">
    <source>
        <dbReference type="Proteomes" id="UP000192366"/>
    </source>
</evidence>
<dbReference type="PANTHER" id="PTHR46825:SF7">
    <property type="entry name" value="D-ALANYL-D-ALANINE CARBOXYPEPTIDASE"/>
    <property type="match status" value="1"/>
</dbReference>
<dbReference type="InterPro" id="IPR012338">
    <property type="entry name" value="Beta-lactam/transpept-like"/>
</dbReference>
<dbReference type="OrthoDB" id="3174977at2"/>
<proteinExistence type="predicted"/>
<dbReference type="SUPFAM" id="SSF56601">
    <property type="entry name" value="beta-lactamase/transpeptidase-like"/>
    <property type="match status" value="1"/>
</dbReference>
<evidence type="ECO:0000259" key="2">
    <source>
        <dbReference type="Pfam" id="PF00144"/>
    </source>
</evidence>
<dbReference type="InterPro" id="IPR050491">
    <property type="entry name" value="AmpC-like"/>
</dbReference>
<protein>
    <submittedName>
        <fullName evidence="3">Serine hydrolase</fullName>
    </submittedName>
</protein>
<accession>A0A1W9YS38</accession>
<feature type="signal peptide" evidence="1">
    <location>
        <begin position="1"/>
        <end position="25"/>
    </location>
</feature>
<comment type="caution">
    <text evidence="3">The sequence shown here is derived from an EMBL/GenBank/DDBJ whole genome shotgun (WGS) entry which is preliminary data.</text>
</comment>
<gene>
    <name evidence="3" type="ORF">BST17_21565</name>
</gene>
<keyword evidence="3" id="KW-0378">Hydrolase</keyword>
<dbReference type="GO" id="GO:0016787">
    <property type="term" value="F:hydrolase activity"/>
    <property type="evidence" value="ECO:0007669"/>
    <property type="project" value="UniProtKB-KW"/>
</dbReference>
<name>A0A1W9YS38_MYCBA</name>
<dbReference type="InterPro" id="IPR001466">
    <property type="entry name" value="Beta-lactam-related"/>
</dbReference>
<dbReference type="RefSeq" id="WP_083060942.1">
    <property type="nucleotide sequence ID" value="NZ_JACKVM010000005.1"/>
</dbReference>
<dbReference type="Proteomes" id="UP000192366">
    <property type="component" value="Unassembled WGS sequence"/>
</dbReference>
<dbReference type="Gene3D" id="3.40.710.10">
    <property type="entry name" value="DD-peptidase/beta-lactamase superfamily"/>
    <property type="match status" value="1"/>
</dbReference>
<dbReference type="EMBL" id="MVHJ01000023">
    <property type="protein sequence ID" value="ORA02864.1"/>
    <property type="molecule type" value="Genomic_DNA"/>
</dbReference>
<keyword evidence="1" id="KW-0732">Signal</keyword>
<organism evidence="3 4">
    <name type="scientific">Mycolicibacterium bacteremicum</name>
    <name type="common">Mycobacterium bacteremicum</name>
    <dbReference type="NCBI Taxonomy" id="564198"/>
    <lineage>
        <taxon>Bacteria</taxon>
        <taxon>Bacillati</taxon>
        <taxon>Actinomycetota</taxon>
        <taxon>Actinomycetes</taxon>
        <taxon>Mycobacteriales</taxon>
        <taxon>Mycobacteriaceae</taxon>
        <taxon>Mycolicibacterium</taxon>
    </lineage>
</organism>
<evidence type="ECO:0000313" key="3">
    <source>
        <dbReference type="EMBL" id="ORA02864.1"/>
    </source>
</evidence>
<dbReference type="STRING" id="564198.BST17_21565"/>
<sequence length="375" mass="39214">MVIRGVSVIAALILTGAPTAPSAAAEPDLTARLDRALADKIAEMGVPGALVSFVVPGALDYDRAVGVADTGTGSPLTPAHHTRIGSVTKTFTGTAVLQLVDQGRIRLTDPIARYVDGVPNGEQITLDMLGRMRSGLCDYSENDEWAADLFAQSPTGPDAFAQTPGRLLQIAFAQPPNFAPGAKYQYSNTNTALLALVVEKVSGLPFGEYLRQNIFAPLGLDRTSYPSDGVMPAPFAHGYVRPPGAAVQDATFWNPAWADAAGKIVSTTADLRTWARAVGTGALLAPATQTDRLAGLSPAAPGVGYGFAIFDTHGWIGHNGDIPGYTTVLVYLPARDATLVVSVNSDVPENHAAGQIATALTEIVTPEHRYDLAAS</sequence>
<dbReference type="Pfam" id="PF00144">
    <property type="entry name" value="Beta-lactamase"/>
    <property type="match status" value="1"/>
</dbReference>
<feature type="domain" description="Beta-lactamase-related" evidence="2">
    <location>
        <begin position="33"/>
        <end position="354"/>
    </location>
</feature>
<feature type="chain" id="PRO_5012213511" evidence="1">
    <location>
        <begin position="26"/>
        <end position="375"/>
    </location>
</feature>
<dbReference type="PANTHER" id="PTHR46825">
    <property type="entry name" value="D-ALANYL-D-ALANINE-CARBOXYPEPTIDASE/ENDOPEPTIDASE AMPH"/>
    <property type="match status" value="1"/>
</dbReference>
<evidence type="ECO:0000256" key="1">
    <source>
        <dbReference type="SAM" id="SignalP"/>
    </source>
</evidence>